<comment type="caution">
    <text evidence="6">The sequence shown here is derived from an EMBL/GenBank/DDBJ whole genome shotgun (WGS) entry which is preliminary data.</text>
</comment>
<evidence type="ECO:0000256" key="1">
    <source>
        <dbReference type="ARBA" id="ARBA00001964"/>
    </source>
</evidence>
<name>A0ABQ7GEP5_DUNSA</name>
<keyword evidence="5" id="KW-0786">Thiamine pyrophosphate</keyword>
<evidence type="ECO:0000313" key="6">
    <source>
        <dbReference type="EMBL" id="KAF5833069.1"/>
    </source>
</evidence>
<gene>
    <name evidence="6" type="ORF">DUNSADRAFT_10733</name>
</gene>
<keyword evidence="7" id="KW-1185">Reference proteome</keyword>
<dbReference type="PANTHER" id="PTHR43452:SF1">
    <property type="entry name" value="PYRUVATE DECARBOXYLASE C186.09-RELATED"/>
    <property type="match status" value="1"/>
</dbReference>
<organism evidence="6 7">
    <name type="scientific">Dunaliella salina</name>
    <name type="common">Green alga</name>
    <name type="synonym">Protococcus salinus</name>
    <dbReference type="NCBI Taxonomy" id="3046"/>
    <lineage>
        <taxon>Eukaryota</taxon>
        <taxon>Viridiplantae</taxon>
        <taxon>Chlorophyta</taxon>
        <taxon>core chlorophytes</taxon>
        <taxon>Chlorophyceae</taxon>
        <taxon>CS clade</taxon>
        <taxon>Chlamydomonadales</taxon>
        <taxon>Dunaliellaceae</taxon>
        <taxon>Dunaliella</taxon>
    </lineage>
</organism>
<dbReference type="EMBL" id="MU069832">
    <property type="protein sequence ID" value="KAF5833069.1"/>
    <property type="molecule type" value="Genomic_DNA"/>
</dbReference>
<evidence type="ECO:0000256" key="3">
    <source>
        <dbReference type="ARBA" id="ARBA00022723"/>
    </source>
</evidence>
<protein>
    <recommendedName>
        <fullName evidence="8">Encoded protein</fullName>
    </recommendedName>
</protein>
<sequence length="101" mass="10949">MVADHRVTVKSGATYGCITSEHFLSALAKRVKPNPTAVAAFQRMSTPMPPPGRQGPNEQLQVKVLFKHIQVIDFIDQLLPSSCMPTPCQSGRNPVQAHPGS</sequence>
<evidence type="ECO:0000256" key="5">
    <source>
        <dbReference type="ARBA" id="ARBA00023052"/>
    </source>
</evidence>
<dbReference type="InterPro" id="IPR012110">
    <property type="entry name" value="PDC/IPDC-like"/>
</dbReference>
<reference evidence="6" key="1">
    <citation type="submission" date="2017-08" db="EMBL/GenBank/DDBJ databases">
        <authorList>
            <person name="Polle J.E."/>
            <person name="Barry K."/>
            <person name="Cushman J."/>
            <person name="Schmutz J."/>
            <person name="Tran D."/>
            <person name="Hathwaick L.T."/>
            <person name="Yim W.C."/>
            <person name="Jenkins J."/>
            <person name="Mckie-Krisberg Z.M."/>
            <person name="Prochnik S."/>
            <person name="Lindquist E."/>
            <person name="Dockter R.B."/>
            <person name="Adam C."/>
            <person name="Molina H."/>
            <person name="Bunkerborg J."/>
            <person name="Jin E."/>
            <person name="Buchheim M."/>
            <person name="Magnuson J."/>
        </authorList>
    </citation>
    <scope>NUCLEOTIDE SEQUENCE</scope>
    <source>
        <strain evidence="6">CCAP 19/18</strain>
    </source>
</reference>
<evidence type="ECO:0000313" key="7">
    <source>
        <dbReference type="Proteomes" id="UP000815325"/>
    </source>
</evidence>
<keyword evidence="3" id="KW-0479">Metal-binding</keyword>
<comment type="cofactor">
    <cofactor evidence="1">
        <name>thiamine diphosphate</name>
        <dbReference type="ChEBI" id="CHEBI:58937"/>
    </cofactor>
</comment>
<comment type="similarity">
    <text evidence="2">Belongs to the TPP enzyme family.</text>
</comment>
<accession>A0ABQ7GEP5</accession>
<evidence type="ECO:0000256" key="2">
    <source>
        <dbReference type="ARBA" id="ARBA00007812"/>
    </source>
</evidence>
<keyword evidence="4" id="KW-0460">Magnesium</keyword>
<proteinExistence type="inferred from homology"/>
<evidence type="ECO:0008006" key="8">
    <source>
        <dbReference type="Google" id="ProtNLM"/>
    </source>
</evidence>
<dbReference type="Proteomes" id="UP000815325">
    <property type="component" value="Unassembled WGS sequence"/>
</dbReference>
<dbReference type="PANTHER" id="PTHR43452">
    <property type="entry name" value="PYRUVATE DECARBOXYLASE"/>
    <property type="match status" value="1"/>
</dbReference>
<evidence type="ECO:0000256" key="4">
    <source>
        <dbReference type="ARBA" id="ARBA00022842"/>
    </source>
</evidence>